<keyword evidence="2" id="KW-0614">Plasmid</keyword>
<geneLocation type="plasmid" evidence="2 3">
    <name>unnamed1</name>
</geneLocation>
<protein>
    <recommendedName>
        <fullName evidence="4">DUF4229 domain-containing protein</fullName>
    </recommendedName>
</protein>
<feature type="transmembrane region" description="Helical" evidence="1">
    <location>
        <begin position="14"/>
        <end position="39"/>
    </location>
</feature>
<name>A0A143QT72_RHOFA</name>
<reference evidence="3" key="2">
    <citation type="submission" date="2016-04" db="EMBL/GenBank/DDBJ databases">
        <title>Complete Genome and Plasmid Sequences for Rhodococcus fascians D188 and Draft Sequences for Rhodococcus spp. Isolates PBTS 1 and PBTS 2.</title>
        <authorList>
            <person name="Stamer R."/>
            <person name="Vereecke D."/>
            <person name="Zhang Y."/>
            <person name="Schilkey F."/>
            <person name="Devitt N."/>
            <person name="Randall J."/>
        </authorList>
    </citation>
    <scope>NUCLEOTIDE SEQUENCE [LARGE SCALE GENOMIC DNA]</scope>
    <source>
        <strain evidence="3">PBTS2</strain>
        <plasmid evidence="3">unnamed1</plasmid>
    </source>
</reference>
<feature type="transmembrane region" description="Helical" evidence="1">
    <location>
        <begin position="45"/>
        <end position="66"/>
    </location>
</feature>
<dbReference type="InterPro" id="IPR025323">
    <property type="entry name" value="DUF4229"/>
</dbReference>
<evidence type="ECO:0000313" key="3">
    <source>
        <dbReference type="Proteomes" id="UP000076038"/>
    </source>
</evidence>
<evidence type="ECO:0000256" key="1">
    <source>
        <dbReference type="SAM" id="Phobius"/>
    </source>
</evidence>
<dbReference type="Pfam" id="PF14012">
    <property type="entry name" value="DUF4229"/>
    <property type="match status" value="1"/>
</dbReference>
<dbReference type="EMBL" id="CP015221">
    <property type="protein sequence ID" value="AMY26191.1"/>
    <property type="molecule type" value="Genomic_DNA"/>
</dbReference>
<dbReference type="KEGG" id="rhs:A3Q41_04936"/>
<keyword evidence="1" id="KW-0472">Membrane</keyword>
<dbReference type="Proteomes" id="UP000076038">
    <property type="component" value="Plasmid unnamed1"/>
</dbReference>
<dbReference type="OrthoDB" id="4467338at2"/>
<sequence>MPVFRAPSTARGQLALHVLAYNGARLLFVCVAAGVLLAVDALTSLDISFVLVLLGALAASLPLSALTLRKLRRTINADIEAVDRTRSIKKRGPAAGRPGTDKP</sequence>
<reference evidence="2 3" key="1">
    <citation type="journal article" date="2016" name="Genome Announc.">
        <title>Complete Genome and Plasmid Sequences for Rhodococcus fascians D188 and Draft Sequences for Rhodococcus Isolates PBTS 1 and PBTS 2.</title>
        <authorList>
            <person name="Stamler R.A."/>
            <person name="Vereecke D."/>
            <person name="Zhang Y."/>
            <person name="Schilkey F."/>
            <person name="Devitt N."/>
            <person name="Randall J.J."/>
        </authorList>
    </citation>
    <scope>NUCLEOTIDE SEQUENCE [LARGE SCALE GENOMIC DNA]</scope>
    <source>
        <strain evidence="2 3">PBTS2</strain>
        <plasmid evidence="2">unnamed1</plasmid>
    </source>
</reference>
<gene>
    <name evidence="2" type="ORF">A3Q41_04936</name>
</gene>
<dbReference type="PATRIC" id="fig|1653479.3.peg.5000"/>
<evidence type="ECO:0000313" key="2">
    <source>
        <dbReference type="EMBL" id="AMY26191.1"/>
    </source>
</evidence>
<keyword evidence="1" id="KW-1133">Transmembrane helix</keyword>
<proteinExistence type="predicted"/>
<dbReference type="RefSeq" id="WP_008720486.1">
    <property type="nucleotide sequence ID" value="NZ_CP015221.1"/>
</dbReference>
<organism evidence="2 3">
    <name type="scientific">Rhodococcoides fascians</name>
    <name type="common">Rhodococcus fascians</name>
    <dbReference type="NCBI Taxonomy" id="1828"/>
    <lineage>
        <taxon>Bacteria</taxon>
        <taxon>Bacillati</taxon>
        <taxon>Actinomycetota</taxon>
        <taxon>Actinomycetes</taxon>
        <taxon>Mycobacteriales</taxon>
        <taxon>Nocardiaceae</taxon>
        <taxon>Rhodococcoides</taxon>
    </lineage>
</organism>
<accession>A0A143QT72</accession>
<keyword evidence="3" id="KW-1185">Reference proteome</keyword>
<keyword evidence="1" id="KW-0812">Transmembrane</keyword>
<evidence type="ECO:0008006" key="4">
    <source>
        <dbReference type="Google" id="ProtNLM"/>
    </source>
</evidence>
<dbReference type="AlphaFoldDB" id="A0A143QT72"/>